<organism evidence="8 9">
    <name type="scientific">Pipra filicauda</name>
    <name type="common">Wire-tailed manakin</name>
    <dbReference type="NCBI Taxonomy" id="649802"/>
    <lineage>
        <taxon>Eukaryota</taxon>
        <taxon>Metazoa</taxon>
        <taxon>Chordata</taxon>
        <taxon>Craniata</taxon>
        <taxon>Vertebrata</taxon>
        <taxon>Euteleostomi</taxon>
        <taxon>Archelosauria</taxon>
        <taxon>Archosauria</taxon>
        <taxon>Dinosauria</taxon>
        <taxon>Saurischia</taxon>
        <taxon>Theropoda</taxon>
        <taxon>Coelurosauria</taxon>
        <taxon>Aves</taxon>
        <taxon>Neognathae</taxon>
        <taxon>Neoaves</taxon>
        <taxon>Telluraves</taxon>
        <taxon>Australaves</taxon>
        <taxon>Passeriformes</taxon>
        <taxon>Pipridae</taxon>
        <taxon>Pipra</taxon>
    </lineage>
</organism>
<feature type="signal peptide" evidence="6">
    <location>
        <begin position="1"/>
        <end position="21"/>
    </location>
</feature>
<dbReference type="PRINTS" id="PR00838">
    <property type="entry name" value="V5ALLERGEN"/>
</dbReference>
<dbReference type="InParanoid" id="A0A7R5KXW2"/>
<dbReference type="Proteomes" id="UP000504627">
    <property type="component" value="Unplaced"/>
</dbReference>
<dbReference type="GO" id="GO:0016020">
    <property type="term" value="C:membrane"/>
    <property type="evidence" value="ECO:0007669"/>
    <property type="project" value="UniProtKB-SubCell"/>
</dbReference>
<dbReference type="InterPro" id="IPR014044">
    <property type="entry name" value="CAP_dom"/>
</dbReference>
<dbReference type="InterPro" id="IPR002413">
    <property type="entry name" value="V5_allergen-like"/>
</dbReference>
<evidence type="ECO:0000256" key="6">
    <source>
        <dbReference type="SAM" id="SignalP"/>
    </source>
</evidence>
<dbReference type="InterPro" id="IPR035940">
    <property type="entry name" value="CAP_sf"/>
</dbReference>
<dbReference type="InterPro" id="IPR034121">
    <property type="entry name" value="SCP_GLIPR-1-like"/>
</dbReference>
<evidence type="ECO:0000256" key="3">
    <source>
        <dbReference type="ARBA" id="ARBA00022729"/>
    </source>
</evidence>
<evidence type="ECO:0000313" key="9">
    <source>
        <dbReference type="RefSeq" id="XP_039242663.1"/>
    </source>
</evidence>
<dbReference type="InterPro" id="IPR001283">
    <property type="entry name" value="CRISP-related"/>
</dbReference>
<dbReference type="PRINTS" id="PR00837">
    <property type="entry name" value="V5TPXLIKE"/>
</dbReference>
<evidence type="ECO:0000256" key="1">
    <source>
        <dbReference type="ARBA" id="ARBA00004370"/>
    </source>
</evidence>
<dbReference type="Pfam" id="PF00188">
    <property type="entry name" value="CAP"/>
    <property type="match status" value="1"/>
</dbReference>
<evidence type="ECO:0000256" key="2">
    <source>
        <dbReference type="ARBA" id="ARBA00009923"/>
    </source>
</evidence>
<evidence type="ECO:0000259" key="7">
    <source>
        <dbReference type="SMART" id="SM00198"/>
    </source>
</evidence>
<dbReference type="InterPro" id="IPR018244">
    <property type="entry name" value="Allrgn_V5/Tpx1_CS"/>
</dbReference>
<feature type="chain" id="PRO_5031002532" evidence="6">
    <location>
        <begin position="22"/>
        <end position="406"/>
    </location>
</feature>
<dbReference type="FunFam" id="3.40.33.10:FF:000008">
    <property type="entry name" value="GLI pathogenesis-related 1 (Glioma)"/>
    <property type="match status" value="1"/>
</dbReference>
<dbReference type="GO" id="GO:0005576">
    <property type="term" value="C:extracellular region"/>
    <property type="evidence" value="ECO:0007669"/>
    <property type="project" value="InterPro"/>
</dbReference>
<feature type="transmembrane region" description="Helical" evidence="5">
    <location>
        <begin position="375"/>
        <end position="395"/>
    </location>
</feature>
<feature type="domain" description="SCP" evidence="7">
    <location>
        <begin position="177"/>
        <end position="325"/>
    </location>
</feature>
<evidence type="ECO:0000256" key="5">
    <source>
        <dbReference type="SAM" id="Phobius"/>
    </source>
</evidence>
<gene>
    <name evidence="9" type="primary">GLIPR1</name>
</gene>
<sequence>MKITFLFAALFLLDFFTCFHAYLQYSFPDTEDAKFIRDCVRAHNTFQSKVNPAAICFSRLSTTPEFGPERAHCPNPPYPRSSCYWGTETTPPLPSHANEGLDKRYLGRGRAVLPALRRPRQTGGAGSTAVTYCLHHLSSPFLSMTSRFSACVLALLLFCHFSDSYEPSTLPDIEDPKFIEECVQTHNRFRSGVDPPASNMLYMSWDPDLAKTAKGWAKKCLFKHNIYLKEPGKVHPRFPRAGENLWTGSLPAFTVKGAITSWYNEVRFYTYNTNKCSRVCGHYTQVVWATSYKVGCAVHFCPRVASITNAAHFICNYGPPGNYPTQPYKTGAACSDCGGDQCTNHLCQNAERDKVIGDPTWRPDWDRPACDEFCISVIALRSILLILTILATWLIPKYWSLAPASG</sequence>
<reference evidence="9" key="1">
    <citation type="submission" date="2025-08" db="UniProtKB">
        <authorList>
            <consortium name="RefSeq"/>
        </authorList>
    </citation>
    <scope>IDENTIFICATION</scope>
    <source>
        <tissue evidence="9">Muscle</tissue>
    </source>
</reference>
<dbReference type="AlphaFoldDB" id="A0A7R5KXW2"/>
<dbReference type="PROSITE" id="PS01010">
    <property type="entry name" value="CRISP_2"/>
    <property type="match status" value="1"/>
</dbReference>
<dbReference type="CDD" id="cd05385">
    <property type="entry name" value="CAP_GLIPR1-like"/>
    <property type="match status" value="1"/>
</dbReference>
<comment type="similarity">
    <text evidence="2">Belongs to the CRISP family.</text>
</comment>
<keyword evidence="8" id="KW-1185">Reference proteome</keyword>
<dbReference type="PANTHER" id="PTHR10334">
    <property type="entry name" value="CYSTEINE-RICH SECRETORY PROTEIN-RELATED"/>
    <property type="match status" value="1"/>
</dbReference>
<dbReference type="RefSeq" id="XP_039242663.1">
    <property type="nucleotide sequence ID" value="XM_039386729.1"/>
</dbReference>
<accession>A0A7R5KXW2</accession>
<keyword evidence="3 6" id="KW-0732">Signal</keyword>
<evidence type="ECO:0000313" key="8">
    <source>
        <dbReference type="Proteomes" id="UP000504627"/>
    </source>
</evidence>
<dbReference type="Gene3D" id="3.40.33.10">
    <property type="entry name" value="CAP"/>
    <property type="match status" value="1"/>
</dbReference>
<proteinExistence type="inferred from homology"/>
<name>A0A7R5KXW2_9PASS</name>
<dbReference type="GeneID" id="114002063"/>
<dbReference type="CTD" id="11010"/>
<comment type="subcellular location">
    <subcellularLocation>
        <location evidence="1">Membrane</location>
    </subcellularLocation>
</comment>
<keyword evidence="4 5" id="KW-0472">Membrane</keyword>
<evidence type="ECO:0000256" key="4">
    <source>
        <dbReference type="ARBA" id="ARBA00023136"/>
    </source>
</evidence>
<dbReference type="PROSITE" id="PS01009">
    <property type="entry name" value="CRISP_1"/>
    <property type="match status" value="1"/>
</dbReference>
<dbReference type="SMART" id="SM00198">
    <property type="entry name" value="SCP"/>
    <property type="match status" value="1"/>
</dbReference>
<dbReference type="SUPFAM" id="SSF55797">
    <property type="entry name" value="PR-1-like"/>
    <property type="match status" value="1"/>
</dbReference>
<keyword evidence="5" id="KW-0812">Transmembrane</keyword>
<protein>
    <submittedName>
        <fullName evidence="9">Glioma pathogenesis-related protein 1</fullName>
    </submittedName>
</protein>
<keyword evidence="5" id="KW-1133">Transmembrane helix</keyword>